<dbReference type="InterPro" id="IPR005240">
    <property type="entry name" value="DUF389"/>
</dbReference>
<evidence type="ECO:0000256" key="1">
    <source>
        <dbReference type="SAM" id="Phobius"/>
    </source>
</evidence>
<dbReference type="EMBL" id="JAPWTK010000111">
    <property type="protein sequence ID" value="KAJ8949753.1"/>
    <property type="molecule type" value="Genomic_DNA"/>
</dbReference>
<feature type="transmembrane region" description="Helical" evidence="1">
    <location>
        <begin position="6"/>
        <end position="28"/>
    </location>
</feature>
<name>A0AAV8YFK8_9CUCU</name>
<feature type="transmembrane region" description="Helical" evidence="1">
    <location>
        <begin position="88"/>
        <end position="114"/>
    </location>
</feature>
<gene>
    <name evidence="2" type="ORF">NQ318_005076</name>
</gene>
<sequence>MLLGELRSLWVGCLIALLSGAAVALGILSDNIASLVGVAISTSLTPPAVNAGLFWSLASVYYFKGNETTRYNLLTQTNYYSKHCATELFALGAVSICLTFVNIVCIYLAAILVFKVS</sequence>
<keyword evidence="1" id="KW-0812">Transmembrane</keyword>
<dbReference type="PANTHER" id="PTHR20992">
    <property type="entry name" value="AT15442P-RELATED"/>
    <property type="match status" value="1"/>
</dbReference>
<keyword evidence="3" id="KW-1185">Reference proteome</keyword>
<keyword evidence="1" id="KW-0472">Membrane</keyword>
<dbReference type="Pfam" id="PF04087">
    <property type="entry name" value="DUF389"/>
    <property type="match status" value="1"/>
</dbReference>
<organism evidence="2 3">
    <name type="scientific">Aromia moschata</name>
    <dbReference type="NCBI Taxonomy" id="1265417"/>
    <lineage>
        <taxon>Eukaryota</taxon>
        <taxon>Metazoa</taxon>
        <taxon>Ecdysozoa</taxon>
        <taxon>Arthropoda</taxon>
        <taxon>Hexapoda</taxon>
        <taxon>Insecta</taxon>
        <taxon>Pterygota</taxon>
        <taxon>Neoptera</taxon>
        <taxon>Endopterygota</taxon>
        <taxon>Coleoptera</taxon>
        <taxon>Polyphaga</taxon>
        <taxon>Cucujiformia</taxon>
        <taxon>Chrysomeloidea</taxon>
        <taxon>Cerambycidae</taxon>
        <taxon>Cerambycinae</taxon>
        <taxon>Callichromatini</taxon>
        <taxon>Aromia</taxon>
    </lineage>
</organism>
<dbReference type="PANTHER" id="PTHR20992:SF9">
    <property type="entry name" value="AT15442P-RELATED"/>
    <property type="match status" value="1"/>
</dbReference>
<keyword evidence="1" id="KW-1133">Transmembrane helix</keyword>
<evidence type="ECO:0000313" key="3">
    <source>
        <dbReference type="Proteomes" id="UP001162162"/>
    </source>
</evidence>
<dbReference type="AlphaFoldDB" id="A0AAV8YFK8"/>
<evidence type="ECO:0000313" key="2">
    <source>
        <dbReference type="EMBL" id="KAJ8949753.1"/>
    </source>
</evidence>
<protein>
    <submittedName>
        <fullName evidence="2">Uncharacterized protein</fullName>
    </submittedName>
</protein>
<comment type="caution">
    <text evidence="2">The sequence shown here is derived from an EMBL/GenBank/DDBJ whole genome shotgun (WGS) entry which is preliminary data.</text>
</comment>
<proteinExistence type="predicted"/>
<dbReference type="Proteomes" id="UP001162162">
    <property type="component" value="Unassembled WGS sequence"/>
</dbReference>
<reference evidence="2" key="1">
    <citation type="journal article" date="2023" name="Insect Mol. Biol.">
        <title>Genome sequencing provides insights into the evolution of gene families encoding plant cell wall-degrading enzymes in longhorned beetles.</title>
        <authorList>
            <person name="Shin N.R."/>
            <person name="Okamura Y."/>
            <person name="Kirsch R."/>
            <person name="Pauchet Y."/>
        </authorList>
    </citation>
    <scope>NUCLEOTIDE SEQUENCE</scope>
    <source>
        <strain evidence="2">AMC_N1</strain>
    </source>
</reference>
<accession>A0AAV8YFK8</accession>
<feature type="transmembrane region" description="Helical" evidence="1">
    <location>
        <begin position="35"/>
        <end position="63"/>
    </location>
</feature>